<dbReference type="GO" id="GO:0035861">
    <property type="term" value="C:site of double-strand break"/>
    <property type="evidence" value="ECO:0000318"/>
    <property type="project" value="GO_Central"/>
</dbReference>
<dbReference type="InterPro" id="IPR004365">
    <property type="entry name" value="NA-bd_OB_tRNA"/>
</dbReference>
<name>A0A8I6XL81_HORVV</name>
<evidence type="ECO:0000313" key="5">
    <source>
        <dbReference type="EnsemblPlants" id="HORVU.MOREX.r3.3HG0248000.1"/>
    </source>
</evidence>
<feature type="domain" description="OB" evidence="4">
    <location>
        <begin position="73"/>
        <end position="131"/>
    </location>
</feature>
<dbReference type="SUPFAM" id="SSF50249">
    <property type="entry name" value="Nucleic acid-binding proteins"/>
    <property type="match status" value="1"/>
</dbReference>
<dbReference type="Gramene" id="HORVU.MOREX.r3.3HG0248000.1">
    <property type="protein sequence ID" value="HORVU.MOREX.r3.3HG0248000.1"/>
    <property type="gene ID" value="HORVU.MOREX.r3.3HG0248000"/>
</dbReference>
<protein>
    <recommendedName>
        <fullName evidence="4">OB domain-containing protein</fullName>
    </recommendedName>
</protein>
<evidence type="ECO:0000256" key="3">
    <source>
        <dbReference type="ARBA" id="ARBA00023242"/>
    </source>
</evidence>
<organism evidence="5 6">
    <name type="scientific">Hordeum vulgare subsp. vulgare</name>
    <name type="common">Domesticated barley</name>
    <dbReference type="NCBI Taxonomy" id="112509"/>
    <lineage>
        <taxon>Eukaryota</taxon>
        <taxon>Viridiplantae</taxon>
        <taxon>Streptophyta</taxon>
        <taxon>Embryophyta</taxon>
        <taxon>Tracheophyta</taxon>
        <taxon>Spermatophyta</taxon>
        <taxon>Magnoliopsida</taxon>
        <taxon>Liliopsida</taxon>
        <taxon>Poales</taxon>
        <taxon>Poaceae</taxon>
        <taxon>BOP clade</taxon>
        <taxon>Pooideae</taxon>
        <taxon>Triticodae</taxon>
        <taxon>Triticeae</taxon>
        <taxon>Hordeinae</taxon>
        <taxon>Hordeum</taxon>
    </lineage>
</organism>
<dbReference type="PANTHER" id="PTHR13989">
    <property type="entry name" value="REPLICATION PROTEIN A-RELATED"/>
    <property type="match status" value="1"/>
</dbReference>
<dbReference type="GO" id="GO:0006260">
    <property type="term" value="P:DNA replication"/>
    <property type="evidence" value="ECO:0000318"/>
    <property type="project" value="GO_Central"/>
</dbReference>
<sequence length="202" mass="23020">MPLPPIDSSTSWQIHTAPTPSCSMANQLCHRCLAPLRAPSSLRPFTIKVLLDAFYDDTEQYPFVIDGMAVSSVELLGMVTNKTVSMDHCTFDLYDGTGAVNVIYWFEGAQDSKDAWSFSNGMYVRVVGRTTSMEQFFQIKAYIVRPINNFNDVTHHFIYCIYAHIDISRQARLQDRFRNILTFSKIYFQSCATQLTAPWNMG</sequence>
<dbReference type="InterPro" id="IPR040260">
    <property type="entry name" value="RFA2-like"/>
</dbReference>
<dbReference type="Proteomes" id="UP000011116">
    <property type="component" value="Chromosome 3H"/>
</dbReference>
<dbReference type="GO" id="GO:0000781">
    <property type="term" value="C:chromosome, telomeric region"/>
    <property type="evidence" value="ECO:0000318"/>
    <property type="project" value="GO_Central"/>
</dbReference>
<accession>A0A8I6XL81</accession>
<keyword evidence="3" id="KW-0539">Nucleus</keyword>
<dbReference type="GO" id="GO:0005662">
    <property type="term" value="C:DNA replication factor A complex"/>
    <property type="evidence" value="ECO:0000318"/>
    <property type="project" value="GO_Central"/>
</dbReference>
<dbReference type="GO" id="GO:0003697">
    <property type="term" value="F:single-stranded DNA binding"/>
    <property type="evidence" value="ECO:0000318"/>
    <property type="project" value="GO_Central"/>
</dbReference>
<comment type="subcellular location">
    <subcellularLocation>
        <location evidence="1">Nucleus</location>
    </subcellularLocation>
</comment>
<keyword evidence="6" id="KW-1185">Reference proteome</keyword>
<proteinExistence type="predicted"/>
<dbReference type="PANTHER" id="PTHR13989:SF32">
    <property type="entry name" value="ROR1"/>
    <property type="match status" value="1"/>
</dbReference>
<evidence type="ECO:0000313" key="6">
    <source>
        <dbReference type="Proteomes" id="UP000011116"/>
    </source>
</evidence>
<dbReference type="SMR" id="A0A8I6XL81"/>
<reference evidence="5" key="2">
    <citation type="submission" date="2020-10" db="EMBL/GenBank/DDBJ databases">
        <authorList>
            <person name="Scholz U."/>
            <person name="Mascher M."/>
            <person name="Fiebig A."/>
        </authorList>
    </citation>
    <scope>NUCLEOTIDE SEQUENCE [LARGE SCALE GENOMIC DNA]</scope>
    <source>
        <strain evidence="5">cv. Morex</strain>
    </source>
</reference>
<reference evidence="5" key="3">
    <citation type="submission" date="2022-01" db="UniProtKB">
        <authorList>
            <consortium name="EnsemblPlants"/>
        </authorList>
    </citation>
    <scope>IDENTIFICATION</scope>
    <source>
        <strain evidence="5">subsp. vulgare</strain>
    </source>
</reference>
<dbReference type="Gene3D" id="2.40.50.140">
    <property type="entry name" value="Nucleic acid-binding proteins"/>
    <property type="match status" value="1"/>
</dbReference>
<dbReference type="EnsemblPlants" id="HORVU.MOREX.r3.3HG0248000.1">
    <property type="protein sequence ID" value="HORVU.MOREX.r3.3HG0248000.1"/>
    <property type="gene ID" value="HORVU.MOREX.r3.3HG0248000"/>
</dbReference>
<dbReference type="GO" id="GO:0042162">
    <property type="term" value="F:telomeric DNA binding"/>
    <property type="evidence" value="ECO:0000318"/>
    <property type="project" value="GO_Central"/>
</dbReference>
<reference evidence="6" key="1">
    <citation type="journal article" date="2012" name="Nature">
        <title>A physical, genetic and functional sequence assembly of the barley genome.</title>
        <authorList>
            <consortium name="The International Barley Genome Sequencing Consortium"/>
            <person name="Mayer K.F."/>
            <person name="Waugh R."/>
            <person name="Brown J.W."/>
            <person name="Schulman A."/>
            <person name="Langridge P."/>
            <person name="Platzer M."/>
            <person name="Fincher G.B."/>
            <person name="Muehlbauer G.J."/>
            <person name="Sato K."/>
            <person name="Close T.J."/>
            <person name="Wise R.P."/>
            <person name="Stein N."/>
        </authorList>
    </citation>
    <scope>NUCLEOTIDE SEQUENCE [LARGE SCALE GENOMIC DNA]</scope>
    <source>
        <strain evidence="6">cv. Morex</strain>
    </source>
</reference>
<dbReference type="InterPro" id="IPR012340">
    <property type="entry name" value="NA-bd_OB-fold"/>
</dbReference>
<keyword evidence="2" id="KW-0238">DNA-binding</keyword>
<dbReference type="GO" id="GO:0006289">
    <property type="term" value="P:nucleotide-excision repair"/>
    <property type="evidence" value="ECO:0000318"/>
    <property type="project" value="GO_Central"/>
</dbReference>
<dbReference type="Pfam" id="PF01336">
    <property type="entry name" value="tRNA_anti-codon"/>
    <property type="match status" value="1"/>
</dbReference>
<evidence type="ECO:0000259" key="4">
    <source>
        <dbReference type="Pfam" id="PF01336"/>
    </source>
</evidence>
<dbReference type="AlphaFoldDB" id="A0A8I6XL81"/>
<dbReference type="GO" id="GO:0000724">
    <property type="term" value="P:double-strand break repair via homologous recombination"/>
    <property type="evidence" value="ECO:0000318"/>
    <property type="project" value="GO_Central"/>
</dbReference>
<evidence type="ECO:0000256" key="2">
    <source>
        <dbReference type="ARBA" id="ARBA00023125"/>
    </source>
</evidence>
<evidence type="ECO:0000256" key="1">
    <source>
        <dbReference type="ARBA" id="ARBA00004123"/>
    </source>
</evidence>